<keyword evidence="6 7" id="KW-0998">Cell outer membrane</keyword>
<dbReference type="Gene3D" id="2.170.130.10">
    <property type="entry name" value="TonB-dependent receptor, plug domain"/>
    <property type="match status" value="1"/>
</dbReference>
<dbReference type="Gene3D" id="3.55.50.30">
    <property type="match status" value="1"/>
</dbReference>
<feature type="domain" description="TonB-dependent receptor plug" evidence="8">
    <location>
        <begin position="222"/>
        <end position="325"/>
    </location>
</feature>
<evidence type="ECO:0000313" key="10">
    <source>
        <dbReference type="Proteomes" id="UP000198790"/>
    </source>
</evidence>
<dbReference type="Pfam" id="PF07715">
    <property type="entry name" value="Plug"/>
    <property type="match status" value="1"/>
</dbReference>
<keyword evidence="4 7" id="KW-0812">Transmembrane</keyword>
<accession>A0A1I1BQ89</accession>
<dbReference type="PROSITE" id="PS52016">
    <property type="entry name" value="TONB_DEPENDENT_REC_3"/>
    <property type="match status" value="1"/>
</dbReference>
<dbReference type="Pfam" id="PF13715">
    <property type="entry name" value="CarbopepD_reg_2"/>
    <property type="match status" value="1"/>
</dbReference>
<dbReference type="OrthoDB" id="9768177at2"/>
<evidence type="ECO:0000256" key="3">
    <source>
        <dbReference type="ARBA" id="ARBA00022452"/>
    </source>
</evidence>
<dbReference type="InterPro" id="IPR023997">
    <property type="entry name" value="TonB-dep_OMP_SusC/RagA_CS"/>
</dbReference>
<keyword evidence="10" id="KW-1185">Reference proteome</keyword>
<gene>
    <name evidence="9" type="ORF">SAMN04489723_11624</name>
</gene>
<evidence type="ECO:0000256" key="1">
    <source>
        <dbReference type="ARBA" id="ARBA00004571"/>
    </source>
</evidence>
<dbReference type="InterPro" id="IPR039426">
    <property type="entry name" value="TonB-dep_rcpt-like"/>
</dbReference>
<keyword evidence="3 7" id="KW-1134">Transmembrane beta strand</keyword>
<keyword evidence="2 7" id="KW-0813">Transport</keyword>
<dbReference type="NCBIfam" id="TIGR04057">
    <property type="entry name" value="SusC_RagA_signa"/>
    <property type="match status" value="1"/>
</dbReference>
<comment type="subcellular location">
    <subcellularLocation>
        <location evidence="1 7">Cell outer membrane</location>
        <topology evidence="1 7">Multi-pass membrane protein</topology>
    </subcellularLocation>
</comment>
<dbReference type="Proteomes" id="UP000198790">
    <property type="component" value="Unassembled WGS sequence"/>
</dbReference>
<dbReference type="InterPro" id="IPR008969">
    <property type="entry name" value="CarboxyPept-like_regulatory"/>
</dbReference>
<dbReference type="InterPro" id="IPR036942">
    <property type="entry name" value="Beta-barrel_TonB_sf"/>
</dbReference>
<evidence type="ECO:0000313" key="9">
    <source>
        <dbReference type="EMBL" id="SFB52297.1"/>
    </source>
</evidence>
<evidence type="ECO:0000256" key="5">
    <source>
        <dbReference type="ARBA" id="ARBA00023136"/>
    </source>
</evidence>
<comment type="similarity">
    <text evidence="7">Belongs to the TonB-dependent receptor family.</text>
</comment>
<evidence type="ECO:0000256" key="2">
    <source>
        <dbReference type="ARBA" id="ARBA00022448"/>
    </source>
</evidence>
<dbReference type="SUPFAM" id="SSF56935">
    <property type="entry name" value="Porins"/>
    <property type="match status" value="1"/>
</dbReference>
<sequence>MNVKLLKLIVTMGKYAFFGMLLQCLFFSVLLASNSSGQTRIDKVFLSLSETNLPVVEVFHKIERETDFKFSFRSSDVGQQRFLNPASGKKVSIEYLLQEISKTSNLKFKQVNNTIHVGAKAIQTPIFEVAEVTVSGVILDENQVPMPGVTITVSGTTNGTISDIDGKYSITVDEDAVLVFSFIGFIKQTIQVGSRSQLDVVLLEDARSLEEVIVVGYGTQKKVNLTGAITAVSTEDFSDVPLTNLSNGLAGRAPGVQVVGTSGLAGASSSIRIRGSVGEPLYVINGIIRNKADFDALNPNEVENISFLKDAASAAIYGSSAGNGVVLVKTKGGANQKPVFEYKGNYSTSNPTRPLQDFNAQEEIRFLNNSAVSNGLPEQYGQEILDYFSDKSYSINDLIWQNPTIQEHNLSVRGGSEDVSYYVMMGYHAEEGSYKNLGFDRYNFRTDLTAKITENLKLNLNVSGNERNYNRWYWPYDGAEDFNVGDFYRATFNWSRLYPFYVDEEGNPTNNPNDLPVMRGGWHPPQLMLNEGGYRDTKYRTLDGIMRLDLNLGNLIEGLSTSVQGNINANDRNMKSFVVHNKFYLTQSAGVANVFIPGPVDYTQTGTHNLSSGYENIQEDVTLGSSYQLDWYLNYDRTFKKHSVSGLMVYEQAGSNSKNIGGRAEDLLSTEIDQIYNSSSDTERRWFYGSESQFARASWIGRAKYSYSEKYLAEFSFRYDGNYKFAPGNQWGFFPSGSVGWRIIEEDFMKNQNFLDELKFRASYGTTGSDSGIGAWRWSQVYQKSGGYVFGSTLYDGLVPGAVPNPGITWSTVSMWNLGLDFAFLNNRLVGEFDVWGKTESDILGTRLGSTPTTYGASLPAVNYAEKSWKGFELNMDWRDRIGEFSYSVYGNMGFAKDQWDIFDEPESYTDGTYEGNWRSTIGQPANRVFGYISKGIIRTQAELDALDPSFKQFGRAPIIGGLLFEDIRGANYSEGPDGKIDSNDQTYLSDNGAPRINYGFGFKGDWKGITFNAHFQGVGAYDRMVSTRNGGGVFQVGEKPYFEIWAKDNYWTPENPNAEYPRVNGQWMQPEVGGGPSSFWLRNGAYMRLRNLNLGYNLPEKWFSKSGNTKIQIYGNATNLFVISDLKEHDPEQNTLDSYPLMKTFTAGLVVQF</sequence>
<dbReference type="EMBL" id="FOKK01000016">
    <property type="protein sequence ID" value="SFB52297.1"/>
    <property type="molecule type" value="Genomic_DNA"/>
</dbReference>
<protein>
    <submittedName>
        <fullName evidence="9">TonB-linked outer membrane protein, SusC/RagA family</fullName>
    </submittedName>
</protein>
<evidence type="ECO:0000256" key="4">
    <source>
        <dbReference type="ARBA" id="ARBA00022692"/>
    </source>
</evidence>
<dbReference type="Gene3D" id="2.60.40.1120">
    <property type="entry name" value="Carboxypeptidase-like, regulatory domain"/>
    <property type="match status" value="1"/>
</dbReference>
<reference evidence="9 10" key="1">
    <citation type="submission" date="2016-10" db="EMBL/GenBank/DDBJ databases">
        <authorList>
            <person name="de Groot N.N."/>
        </authorList>
    </citation>
    <scope>NUCLEOTIDE SEQUENCE [LARGE SCALE GENOMIC DNA]</scope>
    <source>
        <strain evidence="9 10">DSM 23399</strain>
    </source>
</reference>
<evidence type="ECO:0000259" key="8">
    <source>
        <dbReference type="Pfam" id="PF07715"/>
    </source>
</evidence>
<dbReference type="GO" id="GO:0009279">
    <property type="term" value="C:cell outer membrane"/>
    <property type="evidence" value="ECO:0007669"/>
    <property type="project" value="UniProtKB-SubCell"/>
</dbReference>
<keyword evidence="5 7" id="KW-0472">Membrane</keyword>
<dbReference type="NCBIfam" id="TIGR04056">
    <property type="entry name" value="OMP_RagA_SusC"/>
    <property type="match status" value="1"/>
</dbReference>
<evidence type="ECO:0000256" key="6">
    <source>
        <dbReference type="ARBA" id="ARBA00023237"/>
    </source>
</evidence>
<dbReference type="InterPro" id="IPR037066">
    <property type="entry name" value="Plug_dom_sf"/>
</dbReference>
<dbReference type="STRING" id="237018.SAMN04489723_11624"/>
<dbReference type="SUPFAM" id="SSF49464">
    <property type="entry name" value="Carboxypeptidase regulatory domain-like"/>
    <property type="match status" value="1"/>
</dbReference>
<dbReference type="AlphaFoldDB" id="A0A1I1BQ89"/>
<dbReference type="InterPro" id="IPR012910">
    <property type="entry name" value="Plug_dom"/>
</dbReference>
<dbReference type="InterPro" id="IPR023996">
    <property type="entry name" value="TonB-dep_OMP_SusC/RagA"/>
</dbReference>
<dbReference type="Gene3D" id="2.40.170.20">
    <property type="entry name" value="TonB-dependent receptor, beta-barrel domain"/>
    <property type="match status" value="1"/>
</dbReference>
<organism evidence="9 10">
    <name type="scientific">Algoriphagus aquimarinus</name>
    <dbReference type="NCBI Taxonomy" id="237018"/>
    <lineage>
        <taxon>Bacteria</taxon>
        <taxon>Pseudomonadati</taxon>
        <taxon>Bacteroidota</taxon>
        <taxon>Cytophagia</taxon>
        <taxon>Cytophagales</taxon>
        <taxon>Cyclobacteriaceae</taxon>
        <taxon>Algoriphagus</taxon>
    </lineage>
</organism>
<name>A0A1I1BQ89_9BACT</name>
<evidence type="ECO:0000256" key="7">
    <source>
        <dbReference type="PROSITE-ProRule" id="PRU01360"/>
    </source>
</evidence>
<proteinExistence type="inferred from homology"/>